<evidence type="ECO:0000313" key="1">
    <source>
        <dbReference type="EMBL" id="KKW69182.1"/>
    </source>
</evidence>
<sequence length="75" mass="8805">MQKQLDDFNECGIDPVDGLTDARHDLAEGYLCIENKGWYEDAGPICTQHWLFDKPACVEWRKERGLEHMPKPEWK</sequence>
<comment type="caution">
    <text evidence="1">The sequence shown here is derived from an EMBL/GenBank/DDBJ whole genome shotgun (WGS) entry which is preliminary data.</text>
</comment>
<dbReference type="AlphaFoldDB" id="A0A0U1Q342"/>
<name>A0A0U1Q342_9BURK</name>
<keyword evidence="2" id="KW-1185">Reference proteome</keyword>
<evidence type="ECO:0000313" key="2">
    <source>
        <dbReference type="Proteomes" id="UP000050580"/>
    </source>
</evidence>
<protein>
    <submittedName>
        <fullName evidence="1">Uncharacterized protein</fullName>
    </submittedName>
</protein>
<proteinExistence type="predicted"/>
<dbReference type="EMBL" id="LBNQ01000009">
    <property type="protein sequence ID" value="KKW69182.1"/>
    <property type="molecule type" value="Genomic_DNA"/>
</dbReference>
<reference evidence="1 2" key="1">
    <citation type="submission" date="2015-05" db="EMBL/GenBank/DDBJ databases">
        <title>Draft genome sequence of Lampropedia sp. CT6, isolated from the microbial mat of a hot water spring, located at Manikaran, India.</title>
        <authorList>
            <person name="Tripathi C."/>
            <person name="Rani P."/>
            <person name="Mahato N.K."/>
            <person name="Lal R."/>
        </authorList>
    </citation>
    <scope>NUCLEOTIDE SEQUENCE [LARGE SCALE GENOMIC DNA]</scope>
    <source>
        <strain evidence="1 2">CT6</strain>
    </source>
</reference>
<organism evidence="1 2">
    <name type="scientific">Lampropedia cohaerens</name>
    <dbReference type="NCBI Taxonomy" id="1610491"/>
    <lineage>
        <taxon>Bacteria</taxon>
        <taxon>Pseudomonadati</taxon>
        <taxon>Pseudomonadota</taxon>
        <taxon>Betaproteobacteria</taxon>
        <taxon>Burkholderiales</taxon>
        <taxon>Comamonadaceae</taxon>
        <taxon>Lampropedia</taxon>
    </lineage>
</organism>
<accession>A0A0U1Q342</accession>
<dbReference type="Proteomes" id="UP000050580">
    <property type="component" value="Unassembled WGS sequence"/>
</dbReference>
<gene>
    <name evidence="1" type="ORF">AAV94_00820</name>
</gene>